<dbReference type="AlphaFoldDB" id="A0A428NXG0"/>
<dbReference type="PANTHER" id="PTHR24148">
    <property type="entry name" value="ANKYRIN REPEAT DOMAIN-CONTAINING PROTEIN 39 HOMOLOG-RELATED"/>
    <property type="match status" value="1"/>
</dbReference>
<evidence type="ECO:0000313" key="1">
    <source>
        <dbReference type="EMBL" id="RSL45508.1"/>
    </source>
</evidence>
<evidence type="ECO:0008006" key="3">
    <source>
        <dbReference type="Google" id="ProtNLM"/>
    </source>
</evidence>
<dbReference type="InterPro" id="IPR052895">
    <property type="entry name" value="HetReg/Transcr_Mod"/>
</dbReference>
<name>A0A428NXG0_9HYPO</name>
<dbReference type="OrthoDB" id="3553147at2759"/>
<organism evidence="1 2">
    <name type="scientific">Fusarium duplospermum</name>
    <dbReference type="NCBI Taxonomy" id="1325734"/>
    <lineage>
        <taxon>Eukaryota</taxon>
        <taxon>Fungi</taxon>
        <taxon>Dikarya</taxon>
        <taxon>Ascomycota</taxon>
        <taxon>Pezizomycotina</taxon>
        <taxon>Sordariomycetes</taxon>
        <taxon>Hypocreomycetidae</taxon>
        <taxon>Hypocreales</taxon>
        <taxon>Nectriaceae</taxon>
        <taxon>Fusarium</taxon>
        <taxon>Fusarium solani species complex</taxon>
    </lineage>
</organism>
<comment type="caution">
    <text evidence="1">The sequence shown here is derived from an EMBL/GenBank/DDBJ whole genome shotgun (WGS) entry which is preliminary data.</text>
</comment>
<reference evidence="1 2" key="1">
    <citation type="submission" date="2017-06" db="EMBL/GenBank/DDBJ databases">
        <title>Comparative genomic analysis of Ambrosia Fusariam Clade fungi.</title>
        <authorList>
            <person name="Stajich J.E."/>
            <person name="Carrillo J."/>
            <person name="Kijimoto T."/>
            <person name="Eskalen A."/>
            <person name="O'Donnell K."/>
            <person name="Kasson M."/>
        </authorList>
    </citation>
    <scope>NUCLEOTIDE SEQUENCE [LARGE SCALE GENOMIC DNA]</scope>
    <source>
        <strain evidence="1 2">NRRL62584</strain>
    </source>
</reference>
<dbReference type="STRING" id="1325734.A0A428NXG0"/>
<gene>
    <name evidence="1" type="ORF">CEP54_014239</name>
</gene>
<dbReference type="EMBL" id="NKCI01000261">
    <property type="protein sequence ID" value="RSL45508.1"/>
    <property type="molecule type" value="Genomic_DNA"/>
</dbReference>
<sequence>MADADIFRNPYWRRLWIQQELILATKIQVYCRRDSFDGAQLLQFQDKVGVIKREMVQFTGPLSELSGYIDGSTKNSTTPEILGGGILRARESLLKGREVHGEQGLERFKTTRDILGSSLLYLFLQASGLKMTEPRDRVYGVLGLVTDIDQDAVWVDY</sequence>
<dbReference type="Proteomes" id="UP000288168">
    <property type="component" value="Unassembled WGS sequence"/>
</dbReference>
<protein>
    <recommendedName>
        <fullName evidence="3">Heterokaryon incompatibility domain-containing protein</fullName>
    </recommendedName>
</protein>
<dbReference type="PANTHER" id="PTHR24148:SF64">
    <property type="entry name" value="HETEROKARYON INCOMPATIBILITY DOMAIN-CONTAINING PROTEIN"/>
    <property type="match status" value="1"/>
</dbReference>
<keyword evidence="2" id="KW-1185">Reference proteome</keyword>
<evidence type="ECO:0000313" key="2">
    <source>
        <dbReference type="Proteomes" id="UP000288168"/>
    </source>
</evidence>
<proteinExistence type="predicted"/>
<accession>A0A428NXG0</accession>